<feature type="site" description="Important for catalytic activity; stabilizes the transition state when the phosphoryl donor is PPi" evidence="10">
    <location>
        <position position="126"/>
    </location>
</feature>
<feature type="active site" description="Proton acceptor" evidence="10">
    <location>
        <position position="129"/>
    </location>
</feature>
<evidence type="ECO:0000313" key="12">
    <source>
        <dbReference type="EMBL" id="HFX13555.1"/>
    </source>
</evidence>
<comment type="subcellular location">
    <subcellularLocation>
        <location evidence="2 10">Cytoplasm</location>
    </subcellularLocation>
</comment>
<comment type="cofactor">
    <cofactor evidence="1 10">
        <name>Mg(2+)</name>
        <dbReference type="ChEBI" id="CHEBI:18420"/>
    </cofactor>
</comment>
<evidence type="ECO:0000256" key="2">
    <source>
        <dbReference type="ARBA" id="ARBA00004496"/>
    </source>
</evidence>
<dbReference type="PANTHER" id="PTHR13697">
    <property type="entry name" value="PHOSPHOFRUCTOKINASE"/>
    <property type="match status" value="1"/>
</dbReference>
<evidence type="ECO:0000256" key="7">
    <source>
        <dbReference type="ARBA" id="ARBA00022777"/>
    </source>
</evidence>
<dbReference type="FunFam" id="3.40.50.460:FF:000002">
    <property type="entry name" value="ATP-dependent 6-phosphofructokinase"/>
    <property type="match status" value="1"/>
</dbReference>
<proteinExistence type="inferred from homology"/>
<dbReference type="InterPro" id="IPR015912">
    <property type="entry name" value="Phosphofructokinase_CS"/>
</dbReference>
<dbReference type="GO" id="GO:0070095">
    <property type="term" value="F:fructose-6-phosphate binding"/>
    <property type="evidence" value="ECO:0007669"/>
    <property type="project" value="TreeGrafter"/>
</dbReference>
<dbReference type="InterPro" id="IPR000023">
    <property type="entry name" value="Phosphofructokinase_dom"/>
</dbReference>
<feature type="binding site" evidence="10">
    <location>
        <position position="269"/>
    </location>
    <ligand>
        <name>substrate</name>
        <note>ligand shared between dimeric partners</note>
    </ligand>
</feature>
<feature type="binding site" description="in other chain" evidence="10">
    <location>
        <begin position="275"/>
        <end position="278"/>
    </location>
    <ligand>
        <name>substrate</name>
        <note>ligand shared between dimeric partners</note>
    </ligand>
</feature>
<dbReference type="Gene3D" id="3.40.50.460">
    <property type="entry name" value="Phosphofructokinase domain"/>
    <property type="match status" value="1"/>
</dbReference>
<dbReference type="EMBL" id="DTIN01000014">
    <property type="protein sequence ID" value="HFX13555.1"/>
    <property type="molecule type" value="Genomic_DNA"/>
</dbReference>
<dbReference type="PRINTS" id="PR00476">
    <property type="entry name" value="PHFRCTKINASE"/>
</dbReference>
<feature type="binding site" description="in other chain" evidence="10">
    <location>
        <begin position="171"/>
        <end position="173"/>
    </location>
    <ligand>
        <name>substrate</name>
        <note>ligand shared between dimeric partners</note>
    </ligand>
</feature>
<feature type="binding site" description="in other chain" evidence="10">
    <location>
        <position position="224"/>
    </location>
    <ligand>
        <name>substrate</name>
        <note>ligand shared between dimeric partners</note>
    </ligand>
</feature>
<feature type="binding site" description="in other chain" evidence="10">
    <location>
        <begin position="127"/>
        <end position="129"/>
    </location>
    <ligand>
        <name>substrate</name>
        <note>ligand shared between dimeric partners</note>
    </ligand>
</feature>
<dbReference type="GO" id="GO:0047334">
    <property type="term" value="F:diphosphate-fructose-6-phosphate 1-phosphotransferase activity"/>
    <property type="evidence" value="ECO:0007669"/>
    <property type="project" value="UniProtKB-EC"/>
</dbReference>
<evidence type="ECO:0000256" key="4">
    <source>
        <dbReference type="ARBA" id="ARBA00022490"/>
    </source>
</evidence>
<dbReference type="GO" id="GO:0005945">
    <property type="term" value="C:6-phosphofructokinase complex"/>
    <property type="evidence" value="ECO:0007669"/>
    <property type="project" value="TreeGrafter"/>
</dbReference>
<dbReference type="GO" id="GO:0042802">
    <property type="term" value="F:identical protein binding"/>
    <property type="evidence" value="ECO:0007669"/>
    <property type="project" value="TreeGrafter"/>
</dbReference>
<dbReference type="AlphaFoldDB" id="A0A7C3MK57"/>
<dbReference type="GO" id="GO:0048029">
    <property type="term" value="F:monosaccharide binding"/>
    <property type="evidence" value="ECO:0007669"/>
    <property type="project" value="TreeGrafter"/>
</dbReference>
<evidence type="ECO:0000256" key="10">
    <source>
        <dbReference type="HAMAP-Rule" id="MF_01976"/>
    </source>
</evidence>
<evidence type="ECO:0000256" key="9">
    <source>
        <dbReference type="ARBA" id="ARBA00023152"/>
    </source>
</evidence>
<dbReference type="Gene3D" id="3.40.50.450">
    <property type="match status" value="1"/>
</dbReference>
<keyword evidence="8 10" id="KW-0460">Magnesium</keyword>
<evidence type="ECO:0000256" key="6">
    <source>
        <dbReference type="ARBA" id="ARBA00022723"/>
    </source>
</evidence>
<comment type="caution">
    <text evidence="12">The sequence shown here is derived from an EMBL/GenBank/DDBJ whole genome shotgun (WGS) entry which is preliminary data.</text>
</comment>
<dbReference type="HAMAP" id="MF_01976">
    <property type="entry name" value="Phosphofructokinase_III"/>
    <property type="match status" value="1"/>
</dbReference>
<dbReference type="GO" id="GO:0030388">
    <property type="term" value="P:fructose 1,6-bisphosphate metabolic process"/>
    <property type="evidence" value="ECO:0007669"/>
    <property type="project" value="TreeGrafter"/>
</dbReference>
<evidence type="ECO:0000256" key="1">
    <source>
        <dbReference type="ARBA" id="ARBA00001946"/>
    </source>
</evidence>
<dbReference type="GO" id="GO:0016208">
    <property type="term" value="F:AMP binding"/>
    <property type="evidence" value="ECO:0007669"/>
    <property type="project" value="TreeGrafter"/>
</dbReference>
<dbReference type="InterPro" id="IPR012829">
    <property type="entry name" value="Phosphofructokinase_III"/>
</dbReference>
<dbReference type="PANTHER" id="PTHR13697:SF52">
    <property type="entry name" value="ATP-DEPENDENT 6-PHOSPHOFRUCTOKINASE 3"/>
    <property type="match status" value="1"/>
</dbReference>
<comment type="activity regulation">
    <text evidence="10">Non-allosteric.</text>
</comment>
<dbReference type="InterPro" id="IPR035966">
    <property type="entry name" value="PKF_sf"/>
</dbReference>
<dbReference type="GO" id="GO:0046872">
    <property type="term" value="F:metal ion binding"/>
    <property type="evidence" value="ECO:0007669"/>
    <property type="project" value="UniProtKB-KW"/>
</dbReference>
<dbReference type="GO" id="GO:0061621">
    <property type="term" value="P:canonical glycolysis"/>
    <property type="evidence" value="ECO:0007669"/>
    <property type="project" value="TreeGrafter"/>
</dbReference>
<feature type="binding site" evidence="10">
    <location>
        <position position="164"/>
    </location>
    <ligand>
        <name>substrate</name>
        <note>ligand shared between dimeric partners</note>
    </ligand>
</feature>
<dbReference type="SUPFAM" id="SSF53784">
    <property type="entry name" value="Phosphofructokinase"/>
    <property type="match status" value="1"/>
</dbReference>
<dbReference type="PROSITE" id="PS00433">
    <property type="entry name" value="PHOSPHOFRUCTOKINASE"/>
    <property type="match status" value="1"/>
</dbReference>
<accession>A0A7C3MK57</accession>
<comment type="catalytic activity">
    <reaction evidence="10">
        <text>beta-D-fructose 6-phosphate + diphosphate = beta-D-fructose 1,6-bisphosphate + phosphate + H(+)</text>
        <dbReference type="Rhea" id="RHEA:13613"/>
        <dbReference type="ChEBI" id="CHEBI:15378"/>
        <dbReference type="ChEBI" id="CHEBI:32966"/>
        <dbReference type="ChEBI" id="CHEBI:33019"/>
        <dbReference type="ChEBI" id="CHEBI:43474"/>
        <dbReference type="ChEBI" id="CHEBI:57634"/>
        <dbReference type="EC" id="2.7.1.90"/>
    </reaction>
</comment>
<evidence type="ECO:0000256" key="3">
    <source>
        <dbReference type="ARBA" id="ARBA00004679"/>
    </source>
</evidence>
<keyword evidence="4 10" id="KW-0963">Cytoplasm</keyword>
<comment type="similarity">
    <text evidence="10">Belongs to the phosphofructokinase type A (PFKA) family. Mixed-substrate PFK group III subfamily.</text>
</comment>
<dbReference type="NCBIfam" id="TIGR02483">
    <property type="entry name" value="PFK_mixed"/>
    <property type="match status" value="1"/>
</dbReference>
<comment type="subunit">
    <text evidence="10">Homodimer or homotetramer.</text>
</comment>
<dbReference type="GO" id="GO:0003872">
    <property type="term" value="F:6-phosphofructokinase activity"/>
    <property type="evidence" value="ECO:0007669"/>
    <property type="project" value="UniProtKB-UniRule"/>
</dbReference>
<protein>
    <recommendedName>
        <fullName evidence="10">Pyrophosphate--fructose 6-phosphate 1-phosphotransferase</fullName>
        <ecNumber evidence="10">2.7.1.90</ecNumber>
    </recommendedName>
    <alternativeName>
        <fullName evidence="10">6-phosphofructokinase, pyrophosphate dependent</fullName>
    </alternativeName>
    <alternativeName>
        <fullName evidence="10">PPi-dependent phosphofructokinase</fullName>
        <shortName evidence="10">PPi-PFK</shortName>
    </alternativeName>
    <alternativeName>
        <fullName evidence="10">Pyrophosphate-dependent 6-phosphofructose-1-kinase</fullName>
    </alternativeName>
</protein>
<feature type="binding site" evidence="10">
    <location>
        <position position="105"/>
    </location>
    <ligand>
        <name>Mg(2+)</name>
        <dbReference type="ChEBI" id="CHEBI:18420"/>
        <note>catalytic</note>
    </ligand>
</feature>
<feature type="binding site" evidence="10">
    <location>
        <position position="13"/>
    </location>
    <ligand>
        <name>diphosphate</name>
        <dbReference type="ChEBI" id="CHEBI:33019"/>
    </ligand>
</feature>
<evidence type="ECO:0000256" key="8">
    <source>
        <dbReference type="ARBA" id="ARBA00022842"/>
    </source>
</evidence>
<feature type="site" description="Important for catalytic activity and substrate specificity; stabilizes the transition state when the phosphoryl donor is PPi; prevents ATP from binding by mimicking the alpha-phosphate group of ATP" evidence="10">
    <location>
        <position position="106"/>
    </location>
</feature>
<gene>
    <name evidence="10" type="primary">pfp</name>
    <name evidence="12" type="ORF">ENW00_05250</name>
</gene>
<dbReference type="UniPathway" id="UPA00109">
    <property type="reaction ID" value="UER00182"/>
</dbReference>
<evidence type="ECO:0000256" key="5">
    <source>
        <dbReference type="ARBA" id="ARBA00022679"/>
    </source>
</evidence>
<comment type="caution">
    <text evidence="10">Lacks conserved residue(s) required for the propagation of feature annotation.</text>
</comment>
<keyword evidence="9 10" id="KW-0324">Glycolysis</keyword>
<keyword evidence="7 10" id="KW-0418">Kinase</keyword>
<keyword evidence="6 10" id="KW-0479">Metal-binding</keyword>
<name>A0A7C3MK57_DICTH</name>
<feature type="domain" description="Phosphofructokinase" evidence="11">
    <location>
        <begin position="5"/>
        <end position="301"/>
    </location>
</feature>
<reference evidence="12" key="1">
    <citation type="journal article" date="2020" name="mSystems">
        <title>Genome- and Community-Level Interaction Insights into Carbon Utilization and Element Cycling Functions of Hydrothermarchaeota in Hydrothermal Sediment.</title>
        <authorList>
            <person name="Zhou Z."/>
            <person name="Liu Y."/>
            <person name="Xu W."/>
            <person name="Pan J."/>
            <person name="Luo Z.H."/>
            <person name="Li M."/>
        </authorList>
    </citation>
    <scope>NUCLEOTIDE SEQUENCE [LARGE SCALE GENOMIC DNA]</scope>
    <source>
        <strain evidence="12">SpSt-81</strain>
    </source>
</reference>
<dbReference type="GO" id="GO:0006002">
    <property type="term" value="P:fructose 6-phosphate metabolic process"/>
    <property type="evidence" value="ECO:0007669"/>
    <property type="project" value="InterPro"/>
</dbReference>
<dbReference type="NCBIfam" id="NF002872">
    <property type="entry name" value="PRK03202.1"/>
    <property type="match status" value="1"/>
</dbReference>
<organism evidence="12">
    <name type="scientific">Dictyoglomus thermophilum</name>
    <dbReference type="NCBI Taxonomy" id="14"/>
    <lineage>
        <taxon>Bacteria</taxon>
        <taxon>Pseudomonadati</taxon>
        <taxon>Dictyoglomota</taxon>
        <taxon>Dictyoglomia</taxon>
        <taxon>Dictyoglomales</taxon>
        <taxon>Dictyoglomaceae</taxon>
        <taxon>Dictyoglomus</taxon>
    </lineage>
</organism>
<dbReference type="InterPro" id="IPR022953">
    <property type="entry name" value="ATP_PFK"/>
</dbReference>
<comment type="function">
    <text evidence="10">Catalyzes the phosphorylation of D-fructose 6-phosphate, the first committing step of glycolysis. Uses inorganic phosphate (PPi) as phosphoryl donor instead of ATP like common ATP-dependent phosphofructokinases (ATP-PFKs), which renders the reaction reversible, and can thus function both in glycolysis and gluconeogenesis. Consistently, PPi-PFK can replace the enzymes of both the forward (ATP-PFK) and reverse (fructose-bisphosphatase (FBPase)) reactions.</text>
</comment>
<dbReference type="GO" id="GO:0005524">
    <property type="term" value="F:ATP binding"/>
    <property type="evidence" value="ECO:0007669"/>
    <property type="project" value="InterPro"/>
</dbReference>
<sequence length="346" mass="37367">MSKKRIGVLTGGGDCPGLNPAIRGVVMRALDYGDEVIGLKYGWAGLIKADAVPLKLEDVEDILEIGGTILGSSRTNPFKKEEDVQKCIESFKKLNLDALIAIGGEDTLGVASKFSKLGLPMIGIPKTIDKDLEETDYTLGFDTAVEVVVDAIKRLRDTAKSHARVIVVEIMGRHAGWLALYGGLAGGADYILIPEVEPNLEELYNHIRKLYARGHTYAVVAIAEGVQLPGFTYQKGQEGMVDAFGHIRLGGVGNVLAEEIQKNIGIETRAVILSHLQRGGSPSIRDRILGLLLGKTAVDLVHEGKSGYFIAVKGSELVPVDITLIEGKTKNVDPAFYESVKTFFNK</sequence>
<dbReference type="EC" id="2.7.1.90" evidence="10"/>
<comment type="pathway">
    <text evidence="3 10">Carbohydrate degradation; glycolysis; D-glyceraldehyde 3-phosphate and glycerone phosphate from D-glucose: step 3/4.</text>
</comment>
<dbReference type="PIRSF" id="PIRSF000532">
    <property type="entry name" value="ATP_PFK_prok"/>
    <property type="match status" value="1"/>
</dbReference>
<keyword evidence="5 10" id="KW-0808">Transferase</keyword>
<dbReference type="Pfam" id="PF00365">
    <property type="entry name" value="PFK"/>
    <property type="match status" value="1"/>
</dbReference>
<evidence type="ECO:0000259" key="11">
    <source>
        <dbReference type="Pfam" id="PF00365"/>
    </source>
</evidence>
<dbReference type="InterPro" id="IPR012003">
    <property type="entry name" value="ATP_PFK_prok-type"/>
</dbReference>